<dbReference type="AlphaFoldDB" id="A0A6J8EMI7"/>
<dbReference type="Gene3D" id="2.120.10.30">
    <property type="entry name" value="TolB, C-terminal domain"/>
    <property type="match status" value="1"/>
</dbReference>
<dbReference type="OrthoDB" id="6052932at2759"/>
<evidence type="ECO:0000313" key="3">
    <source>
        <dbReference type="Proteomes" id="UP000507470"/>
    </source>
</evidence>
<dbReference type="InterPro" id="IPR011042">
    <property type="entry name" value="6-blade_b-propeller_TolB-like"/>
</dbReference>
<sequence>MLPMITAEEENGCRSEESECCKPDHENAVKILKLENNVNELSSKLNYISKLIEDNKKSLNKNIKQMSRDIDSFQLAIYHEFDLHILRIKESCDCGFNVLKENDILCWIHRLKSSTDKVEVLRKDVLQVKNSPNDEALSIIEKQVEKESLELSVLIDMLQNSHEQRMQLTPNYEFILQNISSAMRKLAIHTKKFVNGKGNHRHADINYKVYDSVHINLQEEKTNELRGCTILPSGKLVFSDYGNKRLLLFLRKDTNIKLERVIPLKGNPFCITATGGEKIAITFQDLKCLHILDLNSNSVCLELSFCAPCTGISYCKDKLAVRVEGEGFFIIDPNSGKTTQKILVDGNHIPCVSLYDNRVYYANWKTGKVSCCEIGGRQLWEFKNVILQSPNGIATDSFGNVFISGYSSNNVLIISRDGLSAKQISPTDGSLHLPLGIHYNTTRDEILVTSAAGYAVLYSVTNLI</sequence>
<evidence type="ECO:0008006" key="4">
    <source>
        <dbReference type="Google" id="ProtNLM"/>
    </source>
</evidence>
<feature type="coiled-coil region" evidence="1">
    <location>
        <begin position="49"/>
        <end position="76"/>
    </location>
</feature>
<name>A0A6J8EMI7_MYTCO</name>
<organism evidence="2 3">
    <name type="scientific">Mytilus coruscus</name>
    <name type="common">Sea mussel</name>
    <dbReference type="NCBI Taxonomy" id="42192"/>
    <lineage>
        <taxon>Eukaryota</taxon>
        <taxon>Metazoa</taxon>
        <taxon>Spiralia</taxon>
        <taxon>Lophotrochozoa</taxon>
        <taxon>Mollusca</taxon>
        <taxon>Bivalvia</taxon>
        <taxon>Autobranchia</taxon>
        <taxon>Pteriomorphia</taxon>
        <taxon>Mytilida</taxon>
        <taxon>Mytiloidea</taxon>
        <taxon>Mytilidae</taxon>
        <taxon>Mytilinae</taxon>
        <taxon>Mytilus</taxon>
    </lineage>
</organism>
<evidence type="ECO:0000313" key="2">
    <source>
        <dbReference type="EMBL" id="CAC5420765.1"/>
    </source>
</evidence>
<gene>
    <name evidence="2" type="ORF">MCOR_52956</name>
</gene>
<keyword evidence="1" id="KW-0175">Coiled coil</keyword>
<dbReference type="EMBL" id="CACVKT020009166">
    <property type="protein sequence ID" value="CAC5420765.1"/>
    <property type="molecule type" value="Genomic_DNA"/>
</dbReference>
<dbReference type="Pfam" id="PF06739">
    <property type="entry name" value="SBBP"/>
    <property type="match status" value="1"/>
</dbReference>
<reference evidence="2 3" key="1">
    <citation type="submission" date="2020-06" db="EMBL/GenBank/DDBJ databases">
        <authorList>
            <person name="Li R."/>
            <person name="Bekaert M."/>
        </authorList>
    </citation>
    <scope>NUCLEOTIDE SEQUENCE [LARGE SCALE GENOMIC DNA]</scope>
    <source>
        <strain evidence="3">wild</strain>
    </source>
</reference>
<protein>
    <recommendedName>
        <fullName evidence="4">RING-type E3 ubiquitin transferase</fullName>
    </recommendedName>
</protein>
<proteinExistence type="predicted"/>
<accession>A0A6J8EMI7</accession>
<evidence type="ECO:0000256" key="1">
    <source>
        <dbReference type="SAM" id="Coils"/>
    </source>
</evidence>
<dbReference type="Proteomes" id="UP000507470">
    <property type="component" value="Unassembled WGS sequence"/>
</dbReference>
<keyword evidence="3" id="KW-1185">Reference proteome</keyword>
<dbReference type="SUPFAM" id="SSF101898">
    <property type="entry name" value="NHL repeat"/>
    <property type="match status" value="1"/>
</dbReference>
<dbReference type="InterPro" id="IPR010620">
    <property type="entry name" value="SBBP_repeat"/>
</dbReference>